<feature type="binding site" evidence="7">
    <location>
        <position position="92"/>
    </location>
    <ligand>
        <name>substrate</name>
    </ligand>
</feature>
<accession>A0A2W2AVN4</accession>
<dbReference type="GO" id="GO:0019136">
    <property type="term" value="F:deoxynucleoside kinase activity"/>
    <property type="evidence" value="ECO:0007669"/>
    <property type="project" value="InterPro"/>
</dbReference>
<dbReference type="SUPFAM" id="SSF52540">
    <property type="entry name" value="P-loop containing nucleoside triphosphate hydrolases"/>
    <property type="match status" value="1"/>
</dbReference>
<feature type="active site" description="Proton acceptor" evidence="6">
    <location>
        <position position="86"/>
    </location>
</feature>
<dbReference type="InterPro" id="IPR031314">
    <property type="entry name" value="DNK_dom"/>
</dbReference>
<keyword evidence="5 8" id="KW-0067">ATP-binding</keyword>
<dbReference type="Gene3D" id="3.40.50.300">
    <property type="entry name" value="P-loop containing nucleotide triphosphate hydrolases"/>
    <property type="match status" value="1"/>
</dbReference>
<dbReference type="CDD" id="cd01673">
    <property type="entry name" value="dNK"/>
    <property type="match status" value="1"/>
</dbReference>
<evidence type="ECO:0000256" key="8">
    <source>
        <dbReference type="PIRSR" id="PIRSR000705-3"/>
    </source>
</evidence>
<dbReference type="InterPro" id="IPR050566">
    <property type="entry name" value="Deoxyribonucleoside_kinase"/>
</dbReference>
<dbReference type="InterPro" id="IPR002624">
    <property type="entry name" value="DCK/DGK"/>
</dbReference>
<comment type="caution">
    <text evidence="10">The sequence shown here is derived from an EMBL/GenBank/DDBJ whole genome shotgun (WGS) entry which is preliminary data.</text>
</comment>
<evidence type="ECO:0000256" key="3">
    <source>
        <dbReference type="ARBA" id="ARBA00022741"/>
    </source>
</evidence>
<dbReference type="GO" id="GO:0005737">
    <property type="term" value="C:cytoplasm"/>
    <property type="evidence" value="ECO:0007669"/>
    <property type="project" value="TreeGrafter"/>
</dbReference>
<keyword evidence="2" id="KW-0808">Transferase</keyword>
<proteinExistence type="inferred from homology"/>
<dbReference type="PANTHER" id="PTHR10513">
    <property type="entry name" value="DEOXYNUCLEOSIDE KINASE"/>
    <property type="match status" value="1"/>
</dbReference>
<comment type="similarity">
    <text evidence="1">Belongs to the DCK/DGK family.</text>
</comment>
<dbReference type="EMBL" id="QKTW01000022">
    <property type="protein sequence ID" value="PZF71738.1"/>
    <property type="molecule type" value="Genomic_DNA"/>
</dbReference>
<evidence type="ECO:0000256" key="7">
    <source>
        <dbReference type="PIRSR" id="PIRSR000705-2"/>
    </source>
</evidence>
<evidence type="ECO:0000256" key="6">
    <source>
        <dbReference type="PIRSR" id="PIRSR000705-1"/>
    </source>
</evidence>
<feature type="binding site" evidence="7">
    <location>
        <position position="153"/>
    </location>
    <ligand>
        <name>substrate</name>
    </ligand>
</feature>
<dbReference type="Pfam" id="PF01712">
    <property type="entry name" value="dNK"/>
    <property type="match status" value="1"/>
</dbReference>
<feature type="binding site" evidence="7">
    <location>
        <position position="51"/>
    </location>
    <ligand>
        <name>substrate</name>
    </ligand>
</feature>
<evidence type="ECO:0000256" key="2">
    <source>
        <dbReference type="ARBA" id="ARBA00022679"/>
    </source>
</evidence>
<feature type="binding site" evidence="7">
    <location>
        <position position="62"/>
    </location>
    <ligand>
        <name>substrate</name>
    </ligand>
</feature>
<keyword evidence="11" id="KW-1185">Reference proteome</keyword>
<dbReference type="PANTHER" id="PTHR10513:SF35">
    <property type="entry name" value="DEOXYADENOSINE KINASE"/>
    <property type="match status" value="1"/>
</dbReference>
<dbReference type="PIRSF" id="PIRSF000705">
    <property type="entry name" value="DNK"/>
    <property type="match status" value="1"/>
</dbReference>
<reference evidence="10 11" key="1">
    <citation type="submission" date="2018-06" db="EMBL/GenBank/DDBJ databases">
        <title>Mucibacter soli gen. nov., sp. nov., a new member of the family Chitinophagaceae producing mucin.</title>
        <authorList>
            <person name="Kim M.-K."/>
            <person name="Park S."/>
            <person name="Kim T.-S."/>
            <person name="Joung Y."/>
            <person name="Han J.-H."/>
            <person name="Kim S.B."/>
        </authorList>
    </citation>
    <scope>NUCLEOTIDE SEQUENCE [LARGE SCALE GENOMIC DNA]</scope>
    <source>
        <strain evidence="10 11">R1-15</strain>
    </source>
</reference>
<organism evidence="10 11">
    <name type="scientific">Taibaiella soli</name>
    <dbReference type="NCBI Taxonomy" id="1649169"/>
    <lineage>
        <taxon>Bacteria</taxon>
        <taxon>Pseudomonadati</taxon>
        <taxon>Bacteroidota</taxon>
        <taxon>Chitinophagia</taxon>
        <taxon>Chitinophagales</taxon>
        <taxon>Chitinophagaceae</taxon>
        <taxon>Taibaiella</taxon>
    </lineage>
</organism>
<feature type="binding site" evidence="8">
    <location>
        <begin position="15"/>
        <end position="23"/>
    </location>
    <ligand>
        <name>ATP</name>
        <dbReference type="ChEBI" id="CHEBI:30616"/>
    </ligand>
</feature>
<feature type="binding site" evidence="7">
    <location>
        <position position="39"/>
    </location>
    <ligand>
        <name>substrate</name>
    </ligand>
</feature>
<evidence type="ECO:0000313" key="11">
    <source>
        <dbReference type="Proteomes" id="UP000248745"/>
    </source>
</evidence>
<name>A0A2W2AVN4_9BACT</name>
<evidence type="ECO:0000256" key="1">
    <source>
        <dbReference type="ARBA" id="ARBA00007420"/>
    </source>
</evidence>
<protein>
    <submittedName>
        <fullName evidence="10">Deoxynucleoside kinase</fullName>
    </submittedName>
</protein>
<feature type="domain" description="Deoxynucleoside kinase" evidence="9">
    <location>
        <begin position="11"/>
        <end position="207"/>
    </location>
</feature>
<sequence>MADKKKTPQHIAIAGNIGAGKTTLTTMLARHFKWTPHFEDVEHNPYLVDFYEDMYRWSFNLQVYFLNSRLKQLIDIRDGKETVIQDRTIYEDAYIFAPNLYEMGLMTKRDFENYTSFFQTLKKLTSPPDLLIYLKASIPKLVDQIQRRGRDYEENIRLDYLKRLNEFYNKWIEQYTDGPLLIIEVDNVNFADNEEDFAEVVRRIDAQIHGLF</sequence>
<evidence type="ECO:0000256" key="4">
    <source>
        <dbReference type="ARBA" id="ARBA00022777"/>
    </source>
</evidence>
<feature type="binding site" evidence="7">
    <location>
        <position position="87"/>
    </location>
    <ligand>
        <name>substrate</name>
    </ligand>
</feature>
<gene>
    <name evidence="10" type="ORF">DN068_16870</name>
</gene>
<dbReference type="InterPro" id="IPR027417">
    <property type="entry name" value="P-loop_NTPase"/>
</dbReference>
<dbReference type="OrthoDB" id="9776634at2"/>
<dbReference type="FunFam" id="3.40.50.300:FF:000659">
    <property type="entry name" value="Deoxyguanosine kinase"/>
    <property type="match status" value="1"/>
</dbReference>
<evidence type="ECO:0000256" key="5">
    <source>
        <dbReference type="ARBA" id="ARBA00022840"/>
    </source>
</evidence>
<evidence type="ECO:0000313" key="10">
    <source>
        <dbReference type="EMBL" id="PZF71738.1"/>
    </source>
</evidence>
<dbReference type="GO" id="GO:0005524">
    <property type="term" value="F:ATP binding"/>
    <property type="evidence" value="ECO:0007669"/>
    <property type="project" value="UniProtKB-KW"/>
</dbReference>
<dbReference type="Proteomes" id="UP000248745">
    <property type="component" value="Unassembled WGS sequence"/>
</dbReference>
<dbReference type="AlphaFoldDB" id="A0A2W2AVN4"/>
<keyword evidence="3 8" id="KW-0547">Nucleotide-binding</keyword>
<evidence type="ECO:0000259" key="9">
    <source>
        <dbReference type="Pfam" id="PF01712"/>
    </source>
</evidence>
<dbReference type="RefSeq" id="WP_111000111.1">
    <property type="nucleotide sequence ID" value="NZ_QKTW01000022.1"/>
</dbReference>
<keyword evidence="4 10" id="KW-0418">Kinase</keyword>